<dbReference type="Pfam" id="PF08757">
    <property type="entry name" value="CotH"/>
    <property type="match status" value="1"/>
</dbReference>
<keyword evidence="2" id="KW-1185">Reference proteome</keyword>
<evidence type="ECO:0008006" key="3">
    <source>
        <dbReference type="Google" id="ProtNLM"/>
    </source>
</evidence>
<reference evidence="1 2" key="1">
    <citation type="submission" date="2019-02" db="EMBL/GenBank/DDBJ databases">
        <title>Pedobacter sp. RP-1-14 sp. nov., isolated from Arctic soil.</title>
        <authorList>
            <person name="Dahal R.H."/>
        </authorList>
    </citation>
    <scope>NUCLEOTIDE SEQUENCE [LARGE SCALE GENOMIC DNA]</scope>
    <source>
        <strain evidence="1 2">RP-1-14</strain>
    </source>
</reference>
<protein>
    <recommendedName>
        <fullName evidence="3">CotH protein</fullName>
    </recommendedName>
</protein>
<dbReference type="Proteomes" id="UP000293347">
    <property type="component" value="Unassembled WGS sequence"/>
</dbReference>
<proteinExistence type="predicted"/>
<name>A0A4R0NQD4_9SPHI</name>
<dbReference type="InterPro" id="IPR014867">
    <property type="entry name" value="Spore_coat_CotH_CotH2/3/7"/>
</dbReference>
<comment type="caution">
    <text evidence="1">The sequence shown here is derived from an EMBL/GenBank/DDBJ whole genome shotgun (WGS) entry which is preliminary data.</text>
</comment>
<dbReference type="OrthoDB" id="9803752at2"/>
<accession>A0A4R0NQD4</accession>
<evidence type="ECO:0000313" key="1">
    <source>
        <dbReference type="EMBL" id="TCD03241.1"/>
    </source>
</evidence>
<organism evidence="1 2">
    <name type="scientific">Pedobacter psychroterrae</name>
    <dbReference type="NCBI Taxonomy" id="2530453"/>
    <lineage>
        <taxon>Bacteria</taxon>
        <taxon>Pseudomonadati</taxon>
        <taxon>Bacteroidota</taxon>
        <taxon>Sphingobacteriia</taxon>
        <taxon>Sphingobacteriales</taxon>
        <taxon>Sphingobacteriaceae</taxon>
        <taxon>Pedobacter</taxon>
    </lineage>
</organism>
<sequence length="518" mass="59179">MKKHLIYLILLISIWSCKKDNITVQEPEPEPRTKDSVSLISVLFEAKYNAGKITKDISGIISGDEIKVLIPDFANNKKFVASFITHNARITVNDTIQISGTTATDFSKPVLYKLTSEKGTTKTYKFLLKNFTGIPILHLSTEGGNDIVSKDVYLNGSLIVNTNTLYEQAKTTIPLQVKGRGNSTWGMEKKPYRLKFTDKTPMLGMPTAKNWVLLANYSDKTLLRTSTAFEFGTKIGADFTPQGRPVELVLNGKYKGSYFLTSQVEVNENRVNIPELKKSNTSAEEITGGYLLEQDERRDEPNRFETEKRKLPFTIKSPEDITPAQFTYIKNYMQQTEDAIFSEDFADPEKGYNKYINTESFINWFIVQEIMKNQDAKVFSSIFYYKNRGGKLGLGPLWDFDLAAGNVDYSDARYSTGWWIKDGPWFSRLFQDPNFSAKVKARWNALKNKEIKDITASIDQNAAYINLSQRKNFEEWKILDKKVWPNPVAYGTYSAEVAQLKTWLSARITWLDVEINKF</sequence>
<dbReference type="Gene3D" id="2.60.40.2340">
    <property type="match status" value="1"/>
</dbReference>
<dbReference type="RefSeq" id="WP_131593661.1">
    <property type="nucleotide sequence ID" value="NZ_SJSL01000001.1"/>
</dbReference>
<dbReference type="EMBL" id="SJSL01000001">
    <property type="protein sequence ID" value="TCD03241.1"/>
    <property type="molecule type" value="Genomic_DNA"/>
</dbReference>
<evidence type="ECO:0000313" key="2">
    <source>
        <dbReference type="Proteomes" id="UP000293347"/>
    </source>
</evidence>
<gene>
    <name evidence="1" type="ORF">EZ437_04520</name>
</gene>
<dbReference type="AlphaFoldDB" id="A0A4R0NQD4"/>